<comment type="caution">
    <text evidence="1">The sequence shown here is derived from an EMBL/GenBank/DDBJ whole genome shotgun (WGS) entry which is preliminary data.</text>
</comment>
<keyword evidence="2" id="KW-1185">Reference proteome</keyword>
<reference evidence="2" key="1">
    <citation type="journal article" date="2024" name="Proc. Natl. Acad. Sci. U.S.A.">
        <title>Extraordinary preservation of gene collinearity over three hundred million years revealed in homosporous lycophytes.</title>
        <authorList>
            <person name="Li C."/>
            <person name="Wickell D."/>
            <person name="Kuo L.Y."/>
            <person name="Chen X."/>
            <person name="Nie B."/>
            <person name="Liao X."/>
            <person name="Peng D."/>
            <person name="Ji J."/>
            <person name="Jenkins J."/>
            <person name="Williams M."/>
            <person name="Shu S."/>
            <person name="Plott C."/>
            <person name="Barry K."/>
            <person name="Rajasekar S."/>
            <person name="Grimwood J."/>
            <person name="Han X."/>
            <person name="Sun S."/>
            <person name="Hou Z."/>
            <person name="He W."/>
            <person name="Dai G."/>
            <person name="Sun C."/>
            <person name="Schmutz J."/>
            <person name="Leebens-Mack J.H."/>
            <person name="Li F.W."/>
            <person name="Wang L."/>
        </authorList>
    </citation>
    <scope>NUCLEOTIDE SEQUENCE [LARGE SCALE GENOMIC DNA]</scope>
    <source>
        <strain evidence="2">cv. PW_Plant_1</strain>
    </source>
</reference>
<dbReference type="EMBL" id="CM055094">
    <property type="protein sequence ID" value="KAJ7561994.1"/>
    <property type="molecule type" value="Genomic_DNA"/>
</dbReference>
<dbReference type="Proteomes" id="UP001162992">
    <property type="component" value="Chromosome 3"/>
</dbReference>
<protein>
    <submittedName>
        <fullName evidence="1">Uncharacterized protein</fullName>
    </submittedName>
</protein>
<evidence type="ECO:0000313" key="2">
    <source>
        <dbReference type="Proteomes" id="UP001162992"/>
    </source>
</evidence>
<proteinExistence type="predicted"/>
<accession>A0ACC2E666</accession>
<gene>
    <name evidence="1" type="ORF">O6H91_03G051600</name>
</gene>
<organism evidence="1 2">
    <name type="scientific">Diphasiastrum complanatum</name>
    <name type="common">Issler's clubmoss</name>
    <name type="synonym">Lycopodium complanatum</name>
    <dbReference type="NCBI Taxonomy" id="34168"/>
    <lineage>
        <taxon>Eukaryota</taxon>
        <taxon>Viridiplantae</taxon>
        <taxon>Streptophyta</taxon>
        <taxon>Embryophyta</taxon>
        <taxon>Tracheophyta</taxon>
        <taxon>Lycopodiopsida</taxon>
        <taxon>Lycopodiales</taxon>
        <taxon>Lycopodiaceae</taxon>
        <taxon>Lycopodioideae</taxon>
        <taxon>Diphasiastrum</taxon>
    </lineage>
</organism>
<sequence>MRMTMNSSKLSFREPSMSMREVSYSCGQCGYSLNLNSSNRFVSNISKKYAKKSRKGLLSFSSIDESRFRLLDEFKCGPYFETPLSWGLHRVRTKLLCGKCGALVGYVKENAAASEDQIFPGFNAGARATAAKKFQVQIRALQPEETVECLDDSKQSAVEAQVKKFHNGASSLREKKSNDSTAVKKEVDGSVSTPW</sequence>
<name>A0ACC2E666_DIPCM</name>
<evidence type="ECO:0000313" key="1">
    <source>
        <dbReference type="EMBL" id="KAJ7561994.1"/>
    </source>
</evidence>